<reference evidence="1 2" key="1">
    <citation type="submission" date="2024-11" db="EMBL/GenBank/DDBJ databases">
        <title>Chromosome-level genome assembly of the freshwater bivalve Anodonta woodiana.</title>
        <authorList>
            <person name="Chen X."/>
        </authorList>
    </citation>
    <scope>NUCLEOTIDE SEQUENCE [LARGE SCALE GENOMIC DNA]</scope>
    <source>
        <strain evidence="1">MN2024</strain>
        <tissue evidence="1">Gills</tissue>
    </source>
</reference>
<comment type="caution">
    <text evidence="1">The sequence shown here is derived from an EMBL/GenBank/DDBJ whole genome shotgun (WGS) entry which is preliminary data.</text>
</comment>
<dbReference type="AlphaFoldDB" id="A0ABD3T6G0"/>
<sequence length="116" mass="13067">MSTKWKRNINITNITTKHKASVKTICATPGCELIGRVIICFRKLCDNIAVPTSIVADLFCGQYRAWISSEVHQVYLCFLKQDHIRSRGCGSGGEYTYELTVIDVPSRERNGRSVDL</sequence>
<evidence type="ECO:0000313" key="1">
    <source>
        <dbReference type="EMBL" id="KAL3832494.1"/>
    </source>
</evidence>
<name>A0ABD3T6G0_SINWO</name>
<protein>
    <submittedName>
        <fullName evidence="1">Uncharacterized protein</fullName>
    </submittedName>
</protein>
<organism evidence="1 2">
    <name type="scientific">Sinanodonta woodiana</name>
    <name type="common">Chinese pond mussel</name>
    <name type="synonym">Anodonta woodiana</name>
    <dbReference type="NCBI Taxonomy" id="1069815"/>
    <lineage>
        <taxon>Eukaryota</taxon>
        <taxon>Metazoa</taxon>
        <taxon>Spiralia</taxon>
        <taxon>Lophotrochozoa</taxon>
        <taxon>Mollusca</taxon>
        <taxon>Bivalvia</taxon>
        <taxon>Autobranchia</taxon>
        <taxon>Heteroconchia</taxon>
        <taxon>Palaeoheterodonta</taxon>
        <taxon>Unionida</taxon>
        <taxon>Unionoidea</taxon>
        <taxon>Unionidae</taxon>
        <taxon>Unioninae</taxon>
        <taxon>Sinanodonta</taxon>
    </lineage>
</organism>
<proteinExistence type="predicted"/>
<accession>A0ABD3T6G0</accession>
<dbReference type="EMBL" id="JBJQND010000019">
    <property type="protein sequence ID" value="KAL3832494.1"/>
    <property type="molecule type" value="Genomic_DNA"/>
</dbReference>
<gene>
    <name evidence="1" type="ORF">ACJMK2_024133</name>
</gene>
<dbReference type="Proteomes" id="UP001634394">
    <property type="component" value="Unassembled WGS sequence"/>
</dbReference>
<keyword evidence="2" id="KW-1185">Reference proteome</keyword>
<evidence type="ECO:0000313" key="2">
    <source>
        <dbReference type="Proteomes" id="UP001634394"/>
    </source>
</evidence>